<organism evidence="2 3">
    <name type="scientific">Streptomyces rhizosphaericus</name>
    <dbReference type="NCBI Taxonomy" id="114699"/>
    <lineage>
        <taxon>Bacteria</taxon>
        <taxon>Bacillati</taxon>
        <taxon>Actinomycetota</taxon>
        <taxon>Actinomycetes</taxon>
        <taxon>Kitasatosporales</taxon>
        <taxon>Streptomycetaceae</taxon>
        <taxon>Streptomyces</taxon>
        <taxon>Streptomyces violaceusniger group</taxon>
    </lineage>
</organism>
<dbReference type="Proteomes" id="UP001500418">
    <property type="component" value="Unassembled WGS sequence"/>
</dbReference>
<name>A0ABN1R555_9ACTN</name>
<evidence type="ECO:0000256" key="1">
    <source>
        <dbReference type="SAM" id="MobiDB-lite"/>
    </source>
</evidence>
<accession>A0ABN1R555</accession>
<proteinExistence type="predicted"/>
<sequence>MHGVPPGFRGAPSWAPLPADRAPQSAGTGPEPPVIGHLGENRTHPEPVELRRTARASGRHIVRAAGGRNESGGTAFDPKAYYSYSLDPADRVPSIVGSGSGPTSAIGATS</sequence>
<evidence type="ECO:0000313" key="2">
    <source>
        <dbReference type="EMBL" id="GAA0951323.1"/>
    </source>
</evidence>
<comment type="caution">
    <text evidence="2">The sequence shown here is derived from an EMBL/GenBank/DDBJ whole genome shotgun (WGS) entry which is preliminary data.</text>
</comment>
<feature type="region of interest" description="Disordered" evidence="1">
    <location>
        <begin position="1"/>
        <end position="55"/>
    </location>
</feature>
<evidence type="ECO:0000313" key="3">
    <source>
        <dbReference type="Proteomes" id="UP001500418"/>
    </source>
</evidence>
<protein>
    <submittedName>
        <fullName evidence="2">Uncharacterized protein</fullName>
    </submittedName>
</protein>
<dbReference type="EMBL" id="BAAAID010000069">
    <property type="protein sequence ID" value="GAA0951323.1"/>
    <property type="molecule type" value="Genomic_DNA"/>
</dbReference>
<gene>
    <name evidence="2" type="ORF">GCM10009575_075340</name>
</gene>
<reference evidence="2 3" key="1">
    <citation type="journal article" date="2019" name="Int. J. Syst. Evol. Microbiol.">
        <title>The Global Catalogue of Microorganisms (GCM) 10K type strain sequencing project: providing services to taxonomists for standard genome sequencing and annotation.</title>
        <authorList>
            <consortium name="The Broad Institute Genomics Platform"/>
            <consortium name="The Broad Institute Genome Sequencing Center for Infectious Disease"/>
            <person name="Wu L."/>
            <person name="Ma J."/>
        </authorList>
    </citation>
    <scope>NUCLEOTIDE SEQUENCE [LARGE SCALE GENOMIC DNA]</scope>
    <source>
        <strain evidence="2 3">JCM 11444</strain>
    </source>
</reference>
<keyword evidence="3" id="KW-1185">Reference proteome</keyword>
<feature type="compositionally biased region" description="Basic and acidic residues" evidence="1">
    <location>
        <begin position="39"/>
        <end position="52"/>
    </location>
</feature>